<evidence type="ECO:0000313" key="1">
    <source>
        <dbReference type="EMBL" id="RXK36864.1"/>
    </source>
</evidence>
<dbReference type="Proteomes" id="UP000289152">
    <property type="component" value="Unassembled WGS sequence"/>
</dbReference>
<sequence>MSPAQADEWHSRYLLSSPVNQSYLEETDIQSWENKGKQVEYPIPDLEGGQGGGSDDDTVTQVVVSHNPGESGGIRSLFHKGKAFMSKRSMGGSSSRK</sequence>
<comment type="caution">
    <text evidence="1">The sequence shown here is derived from an EMBL/GenBank/DDBJ whole genome shotgun (WGS) entry which is preliminary data.</text>
</comment>
<organism evidence="1 2">
    <name type="scientific">Tremella mesenterica</name>
    <name type="common">Jelly fungus</name>
    <dbReference type="NCBI Taxonomy" id="5217"/>
    <lineage>
        <taxon>Eukaryota</taxon>
        <taxon>Fungi</taxon>
        <taxon>Dikarya</taxon>
        <taxon>Basidiomycota</taxon>
        <taxon>Agaricomycotina</taxon>
        <taxon>Tremellomycetes</taxon>
        <taxon>Tremellales</taxon>
        <taxon>Tremellaceae</taxon>
        <taxon>Tremella</taxon>
    </lineage>
</organism>
<protein>
    <submittedName>
        <fullName evidence="1">Uncharacterized protein</fullName>
    </submittedName>
</protein>
<dbReference type="AlphaFoldDB" id="A0A4Q1BGZ6"/>
<dbReference type="VEuPathDB" id="FungiDB:TREMEDRAFT_65595"/>
<dbReference type="InParanoid" id="A0A4Q1BGZ6"/>
<proteinExistence type="predicted"/>
<keyword evidence="2" id="KW-1185">Reference proteome</keyword>
<evidence type="ECO:0000313" key="2">
    <source>
        <dbReference type="Proteomes" id="UP000289152"/>
    </source>
</evidence>
<accession>A0A4Q1BGZ6</accession>
<name>A0A4Q1BGZ6_TREME</name>
<gene>
    <name evidence="1" type="ORF">M231_05838</name>
</gene>
<reference evidence="1 2" key="1">
    <citation type="submission" date="2016-06" db="EMBL/GenBank/DDBJ databases">
        <title>Evolution of pathogenesis and genome organization in the Tremellales.</title>
        <authorList>
            <person name="Cuomo C."/>
            <person name="Litvintseva A."/>
            <person name="Heitman J."/>
            <person name="Chen Y."/>
            <person name="Sun S."/>
            <person name="Springer D."/>
            <person name="Dromer F."/>
            <person name="Young S."/>
            <person name="Zeng Q."/>
            <person name="Chapman S."/>
            <person name="Gujja S."/>
            <person name="Saif S."/>
            <person name="Birren B."/>
        </authorList>
    </citation>
    <scope>NUCLEOTIDE SEQUENCE [LARGE SCALE GENOMIC DNA]</scope>
    <source>
        <strain evidence="1 2">ATCC 28783</strain>
    </source>
</reference>
<dbReference type="EMBL" id="SDIL01000084">
    <property type="protein sequence ID" value="RXK36864.1"/>
    <property type="molecule type" value="Genomic_DNA"/>
</dbReference>